<evidence type="ECO:0000313" key="9">
    <source>
        <dbReference type="Proteomes" id="UP001652600"/>
    </source>
</evidence>
<feature type="transmembrane region" description="Helical" evidence="6">
    <location>
        <begin position="547"/>
        <end position="568"/>
    </location>
</feature>
<dbReference type="eggNOG" id="ENOG502QQE4">
    <property type="taxonomic scope" value="Eukaryota"/>
</dbReference>
<protein>
    <submittedName>
        <fullName evidence="10">Uncharacterized protein LOC103496460</fullName>
    </submittedName>
</protein>
<comment type="subcellular location">
    <subcellularLocation>
        <location evidence="1">Membrane</location>
        <topology evidence="1">Multi-pass membrane protein</topology>
    </subcellularLocation>
</comment>
<dbReference type="RefSeq" id="XP_008456537.2">
    <property type="nucleotide sequence ID" value="XM_008458315.3"/>
</dbReference>
<gene>
    <name evidence="10" type="primary">LOC103496460</name>
</gene>
<evidence type="ECO:0000256" key="2">
    <source>
        <dbReference type="ARBA" id="ARBA00022692"/>
    </source>
</evidence>
<dbReference type="GO" id="GO:0016020">
    <property type="term" value="C:membrane"/>
    <property type="evidence" value="ECO:0007669"/>
    <property type="project" value="UniProtKB-SubCell"/>
</dbReference>
<feature type="transmembrane region" description="Helical" evidence="6">
    <location>
        <begin position="238"/>
        <end position="255"/>
    </location>
</feature>
<feature type="domain" description="NFD4 C-terminal" evidence="8">
    <location>
        <begin position="364"/>
        <end position="574"/>
    </location>
</feature>
<keyword evidence="9" id="KW-1185">Reference proteome</keyword>
<evidence type="ECO:0000259" key="8">
    <source>
        <dbReference type="Pfam" id="PF23262"/>
    </source>
</evidence>
<evidence type="ECO:0000256" key="5">
    <source>
        <dbReference type="SAM" id="MobiDB-lite"/>
    </source>
</evidence>
<dbReference type="InParanoid" id="A0A1S3C458"/>
<dbReference type="KEGG" id="cmo:103496460"/>
<feature type="transmembrane region" description="Helical" evidence="6">
    <location>
        <begin position="170"/>
        <end position="194"/>
    </location>
</feature>
<dbReference type="PANTHER" id="PTHR21576:SF156">
    <property type="entry name" value="PROTEIN NUCLEAR FUSION DEFECTIVE 4-LIKE"/>
    <property type="match status" value="1"/>
</dbReference>
<dbReference type="InterPro" id="IPR036259">
    <property type="entry name" value="MFS_trans_sf"/>
</dbReference>
<feature type="transmembrane region" description="Helical" evidence="6">
    <location>
        <begin position="32"/>
        <end position="60"/>
    </location>
</feature>
<feature type="transmembrane region" description="Helical" evidence="6">
    <location>
        <begin position="433"/>
        <end position="452"/>
    </location>
</feature>
<reference evidence="10" key="1">
    <citation type="submission" date="2025-08" db="UniProtKB">
        <authorList>
            <consortium name="RefSeq"/>
        </authorList>
    </citation>
    <scope>IDENTIFICATION</scope>
    <source>
        <tissue evidence="10">Stem</tissue>
    </source>
</reference>
<evidence type="ECO:0000256" key="1">
    <source>
        <dbReference type="ARBA" id="ARBA00004141"/>
    </source>
</evidence>
<keyword evidence="3 6" id="KW-1133">Transmembrane helix</keyword>
<dbReference type="CDD" id="cd17354">
    <property type="entry name" value="MFS_Mch1p_like"/>
    <property type="match status" value="1"/>
</dbReference>
<feature type="domain" description="Nodulin-like" evidence="7">
    <location>
        <begin position="40"/>
        <end position="285"/>
    </location>
</feature>
<evidence type="ECO:0000256" key="4">
    <source>
        <dbReference type="ARBA" id="ARBA00023136"/>
    </source>
</evidence>
<dbReference type="PANTHER" id="PTHR21576">
    <property type="entry name" value="UNCHARACTERIZED NODULIN-LIKE PROTEIN"/>
    <property type="match status" value="1"/>
</dbReference>
<name>A0A1S3C458_CUCME</name>
<dbReference type="Gene3D" id="1.20.1250.20">
    <property type="entry name" value="MFS general substrate transporter like domains"/>
    <property type="match status" value="1"/>
</dbReference>
<evidence type="ECO:0000256" key="6">
    <source>
        <dbReference type="SAM" id="Phobius"/>
    </source>
</evidence>
<dbReference type="Proteomes" id="UP001652600">
    <property type="component" value="Chromosome 3"/>
</dbReference>
<feature type="transmembrane region" description="Helical" evidence="6">
    <location>
        <begin position="267"/>
        <end position="286"/>
    </location>
</feature>
<dbReference type="Pfam" id="PF06813">
    <property type="entry name" value="Nodulin-like"/>
    <property type="match status" value="1"/>
</dbReference>
<evidence type="ECO:0000256" key="3">
    <source>
        <dbReference type="ARBA" id="ARBA00022989"/>
    </source>
</evidence>
<keyword evidence="4 6" id="KW-0472">Membrane</keyword>
<accession>A0A1S3C458</accession>
<feature type="region of interest" description="Disordered" evidence="5">
    <location>
        <begin position="310"/>
        <end position="339"/>
    </location>
</feature>
<organism evidence="9 10">
    <name type="scientific">Cucumis melo</name>
    <name type="common">Muskmelon</name>
    <dbReference type="NCBI Taxonomy" id="3656"/>
    <lineage>
        <taxon>Eukaryota</taxon>
        <taxon>Viridiplantae</taxon>
        <taxon>Streptophyta</taxon>
        <taxon>Embryophyta</taxon>
        <taxon>Tracheophyta</taxon>
        <taxon>Spermatophyta</taxon>
        <taxon>Magnoliopsida</taxon>
        <taxon>eudicotyledons</taxon>
        <taxon>Gunneridae</taxon>
        <taxon>Pentapetalae</taxon>
        <taxon>rosids</taxon>
        <taxon>fabids</taxon>
        <taxon>Cucurbitales</taxon>
        <taxon>Cucurbitaceae</taxon>
        <taxon>Benincaseae</taxon>
        <taxon>Cucumis</taxon>
    </lineage>
</organism>
<feature type="compositionally biased region" description="Polar residues" evidence="5">
    <location>
        <begin position="320"/>
        <end position="339"/>
    </location>
</feature>
<feature type="transmembrane region" description="Helical" evidence="6">
    <location>
        <begin position="105"/>
        <end position="123"/>
    </location>
</feature>
<dbReference type="Pfam" id="PF23262">
    <property type="entry name" value="NFD4_C"/>
    <property type="match status" value="1"/>
</dbReference>
<dbReference type="Gramene" id="MELO3C019835.2.1">
    <property type="protein sequence ID" value="MELO3C019835.2.1"/>
    <property type="gene ID" value="MELO3C019835.2"/>
</dbReference>
<dbReference type="GeneID" id="103496460"/>
<evidence type="ECO:0000259" key="7">
    <source>
        <dbReference type="Pfam" id="PF06813"/>
    </source>
</evidence>
<feature type="transmembrane region" description="Helical" evidence="6">
    <location>
        <begin position="200"/>
        <end position="217"/>
    </location>
</feature>
<dbReference type="InterPro" id="IPR056555">
    <property type="entry name" value="NFD4_C"/>
</dbReference>
<feature type="transmembrane region" description="Helical" evidence="6">
    <location>
        <begin position="492"/>
        <end position="512"/>
    </location>
</feature>
<feature type="transmembrane region" description="Helical" evidence="6">
    <location>
        <begin position="135"/>
        <end position="158"/>
    </location>
</feature>
<feature type="transmembrane region" description="Helical" evidence="6">
    <location>
        <begin position="458"/>
        <end position="480"/>
    </location>
</feature>
<keyword evidence="2 6" id="KW-0812">Transmembrane</keyword>
<proteinExistence type="predicted"/>
<evidence type="ECO:0000313" key="10">
    <source>
        <dbReference type="RefSeq" id="XP_008456537.2"/>
    </source>
</evidence>
<dbReference type="InterPro" id="IPR010658">
    <property type="entry name" value="Nodulin-like"/>
</dbReference>
<feature type="transmembrane region" description="Helical" evidence="6">
    <location>
        <begin position="80"/>
        <end position="98"/>
    </location>
</feature>
<dbReference type="SUPFAM" id="SSF103473">
    <property type="entry name" value="MFS general substrate transporter"/>
    <property type="match status" value="2"/>
</dbReference>
<sequence length="601" mass="66097">MEATGSGRARDRGGSSSMEIERRSLRAITTSFFVEVLTGPWFMVFASFLVMSTAGTPYMFGLYSGAIKSVLGYDQSTLNLISFFKDLGTNVGIIAGLIAEIMPPWVVLAIGAGMNFVGYFMIWLSVTEKVAAPPVWLMCLYICIGANSTSFANTGALVTCVKNYPARRGAVLGILKGYVGLSGAIMTQFYHAIYGDDSKSLILLLAWLPAVILVVFLRTIRIMKVQHRPNELTVFYRFLYVSLGLAGFLMVMIVLQQKFKFSRIEYSSSAAVVVFLLFLPIFIVIAEDYKFWRVKLSQLLNPSPLTIITQKPTPPPPPQNLETSGISPAGKPTSSTPSCWTTALKPPPRGEDYTILQALFSADMFLLFLSTACGVGGTLTAIDNLGQIGASLQYPKRSISTFVSLVSIWNYLGRVVSGFTSEIFLTKYKFPRTLILTLILLLSCVGHILIAFNPPGGLYFASIVIGFCYGAQWPILFAIISEIFGLKYYSTLYNFGSVASPIGLYFVNVRVAGHLYDEEAKRQLAASGMKRIPGKELNCVGVNCFKMSFIIITGVTLLGALFSFVLVLRTRAFYKTDIYRKFREEVEEDEAGGNDVVSSNK</sequence>
<dbReference type="AlphaFoldDB" id="A0A1S3C458"/>